<dbReference type="OMA" id="CQPFGKR"/>
<gene>
    <name evidence="3" type="ORF">DOTSEDRAFT_72553</name>
</gene>
<dbReference type="SUPFAM" id="SSF56112">
    <property type="entry name" value="Protein kinase-like (PK-like)"/>
    <property type="match status" value="1"/>
</dbReference>
<dbReference type="InterPro" id="IPR011009">
    <property type="entry name" value="Kinase-like_dom_sf"/>
</dbReference>
<dbReference type="GO" id="GO:0004521">
    <property type="term" value="F:RNA endonuclease activity"/>
    <property type="evidence" value="ECO:0007669"/>
    <property type="project" value="InterPro"/>
</dbReference>
<reference evidence="3 4" key="2">
    <citation type="journal article" date="2012" name="PLoS Pathog.">
        <title>Diverse lifestyles and strategies of plant pathogenesis encoded in the genomes of eighteen Dothideomycetes fungi.</title>
        <authorList>
            <person name="Ohm R.A."/>
            <person name="Feau N."/>
            <person name="Henrissat B."/>
            <person name="Schoch C.L."/>
            <person name="Horwitz B.A."/>
            <person name="Barry K.W."/>
            <person name="Condon B.J."/>
            <person name="Copeland A.C."/>
            <person name="Dhillon B."/>
            <person name="Glaser F."/>
            <person name="Hesse C.N."/>
            <person name="Kosti I."/>
            <person name="LaButti K."/>
            <person name="Lindquist E.A."/>
            <person name="Lucas S."/>
            <person name="Salamov A.A."/>
            <person name="Bradshaw R.E."/>
            <person name="Ciuffetti L."/>
            <person name="Hamelin R.C."/>
            <person name="Kema G.H.J."/>
            <person name="Lawrence C."/>
            <person name="Scott J.A."/>
            <person name="Spatafora J.W."/>
            <person name="Turgeon B.G."/>
            <person name="de Wit P.J.G.M."/>
            <person name="Zhong S."/>
            <person name="Goodwin S.B."/>
            <person name="Grigoriev I.V."/>
        </authorList>
    </citation>
    <scope>NUCLEOTIDE SEQUENCE [LARGE SCALE GENOMIC DNA]</scope>
    <source>
        <strain evidence="4">NZE10 / CBS 128990</strain>
    </source>
</reference>
<name>M2Y4I6_DOTSN</name>
<evidence type="ECO:0000259" key="2">
    <source>
        <dbReference type="PROSITE" id="PS50011"/>
    </source>
</evidence>
<keyword evidence="4" id="KW-1185">Reference proteome</keyword>
<dbReference type="GO" id="GO:0036498">
    <property type="term" value="P:IRE1-mediated unfolded protein response"/>
    <property type="evidence" value="ECO:0007669"/>
    <property type="project" value="TreeGrafter"/>
</dbReference>
<dbReference type="Gene3D" id="1.10.510.10">
    <property type="entry name" value="Transferase(Phosphotransferase) domain 1"/>
    <property type="match status" value="1"/>
</dbReference>
<dbReference type="eggNOG" id="KOG1027">
    <property type="taxonomic scope" value="Eukaryota"/>
</dbReference>
<evidence type="ECO:0000313" key="4">
    <source>
        <dbReference type="Proteomes" id="UP000016933"/>
    </source>
</evidence>
<dbReference type="SMART" id="SM00220">
    <property type="entry name" value="S_TKc"/>
    <property type="match status" value="1"/>
</dbReference>
<dbReference type="GO" id="GO:0005524">
    <property type="term" value="F:ATP binding"/>
    <property type="evidence" value="ECO:0007669"/>
    <property type="project" value="InterPro"/>
</dbReference>
<reference evidence="4" key="1">
    <citation type="journal article" date="2012" name="PLoS Genet.">
        <title>The genomes of the fungal plant pathogens Cladosporium fulvum and Dothistroma septosporum reveal adaptation to different hosts and lifestyles but also signatures of common ancestry.</title>
        <authorList>
            <person name="de Wit P.J.G.M."/>
            <person name="van der Burgt A."/>
            <person name="Oekmen B."/>
            <person name="Stergiopoulos I."/>
            <person name="Abd-Elsalam K.A."/>
            <person name="Aerts A.L."/>
            <person name="Bahkali A.H."/>
            <person name="Beenen H.G."/>
            <person name="Chettri P."/>
            <person name="Cox M.P."/>
            <person name="Datema E."/>
            <person name="de Vries R.P."/>
            <person name="Dhillon B."/>
            <person name="Ganley A.R."/>
            <person name="Griffiths S.A."/>
            <person name="Guo Y."/>
            <person name="Hamelin R.C."/>
            <person name="Henrissat B."/>
            <person name="Kabir M.S."/>
            <person name="Jashni M.K."/>
            <person name="Kema G."/>
            <person name="Klaubauf S."/>
            <person name="Lapidus A."/>
            <person name="Levasseur A."/>
            <person name="Lindquist E."/>
            <person name="Mehrabi R."/>
            <person name="Ohm R.A."/>
            <person name="Owen T.J."/>
            <person name="Salamov A."/>
            <person name="Schwelm A."/>
            <person name="Schijlen E."/>
            <person name="Sun H."/>
            <person name="van den Burg H.A."/>
            <person name="van Ham R.C.H.J."/>
            <person name="Zhang S."/>
            <person name="Goodwin S.B."/>
            <person name="Grigoriev I.V."/>
            <person name="Collemare J."/>
            <person name="Bradshaw R.E."/>
        </authorList>
    </citation>
    <scope>NUCLEOTIDE SEQUENCE [LARGE SCALE GENOMIC DNA]</scope>
    <source>
        <strain evidence="4">NZE10 / CBS 128990</strain>
    </source>
</reference>
<dbReference type="GO" id="GO:1990604">
    <property type="term" value="C:IRE1-TRAF2-ASK1 complex"/>
    <property type="evidence" value="ECO:0007669"/>
    <property type="project" value="TreeGrafter"/>
</dbReference>
<protein>
    <recommendedName>
        <fullName evidence="2">Protein kinase domain-containing protein</fullName>
    </recommendedName>
</protein>
<dbReference type="GO" id="GO:0051082">
    <property type="term" value="F:unfolded protein binding"/>
    <property type="evidence" value="ECO:0007669"/>
    <property type="project" value="TreeGrafter"/>
</dbReference>
<dbReference type="GO" id="GO:0070059">
    <property type="term" value="P:intrinsic apoptotic signaling pathway in response to endoplasmic reticulum stress"/>
    <property type="evidence" value="ECO:0007669"/>
    <property type="project" value="TreeGrafter"/>
</dbReference>
<evidence type="ECO:0000256" key="1">
    <source>
        <dbReference type="SAM" id="MobiDB-lite"/>
    </source>
</evidence>
<dbReference type="Pfam" id="PF00069">
    <property type="entry name" value="Pkinase"/>
    <property type="match status" value="1"/>
</dbReference>
<dbReference type="PROSITE" id="PS50011">
    <property type="entry name" value="PROTEIN_KINASE_DOM"/>
    <property type="match status" value="1"/>
</dbReference>
<feature type="region of interest" description="Disordered" evidence="1">
    <location>
        <begin position="31"/>
        <end position="50"/>
    </location>
</feature>
<dbReference type="EMBL" id="KB446540">
    <property type="protein sequence ID" value="EME43204.1"/>
    <property type="molecule type" value="Genomic_DNA"/>
</dbReference>
<dbReference type="InterPro" id="IPR000719">
    <property type="entry name" value="Prot_kinase_dom"/>
</dbReference>
<feature type="domain" description="Protein kinase" evidence="2">
    <location>
        <begin position="76"/>
        <end position="330"/>
    </location>
</feature>
<dbReference type="GO" id="GO:0004674">
    <property type="term" value="F:protein serine/threonine kinase activity"/>
    <property type="evidence" value="ECO:0007669"/>
    <property type="project" value="InterPro"/>
</dbReference>
<dbReference type="Proteomes" id="UP000016933">
    <property type="component" value="Unassembled WGS sequence"/>
</dbReference>
<proteinExistence type="predicted"/>
<dbReference type="OrthoDB" id="4062651at2759"/>
<dbReference type="STRING" id="675120.M2Y4I6"/>
<sequence>MTSTSARPYPPRTLAAHLGASPSDLSLTWHQQEATTSTHTERGPIHGQNSQPFAQVAADSREQLHGLQSRRDLTALGEVSDAGTGAFLCSAFTYLDKHDCMWFGQANVRKLNLTVDDLRHNLERVPDEKIYPVVEPFITIVTNADRPGFFIKRPRGLRLTDEELAKLLPRMLIEEAEILEFLQRNQHPNIVRYYGCTVRRGHITGIVLERHSMILQYRHEDDDRHFDVTACIQGIRAGVAHLHSLGFAHNDLNPANIALDKKDNPVILDFGSCRKFNEQLITAGTPGWIDDNYKTSSPGHDRSAIQKLEVWMMKKNSEREDKSVVGKDGF</sequence>
<organism evidence="3 4">
    <name type="scientific">Dothistroma septosporum (strain NZE10 / CBS 128990)</name>
    <name type="common">Red band needle blight fungus</name>
    <name type="synonym">Mycosphaerella pini</name>
    <dbReference type="NCBI Taxonomy" id="675120"/>
    <lineage>
        <taxon>Eukaryota</taxon>
        <taxon>Fungi</taxon>
        <taxon>Dikarya</taxon>
        <taxon>Ascomycota</taxon>
        <taxon>Pezizomycotina</taxon>
        <taxon>Dothideomycetes</taxon>
        <taxon>Dothideomycetidae</taxon>
        <taxon>Mycosphaerellales</taxon>
        <taxon>Mycosphaerellaceae</taxon>
        <taxon>Dothistroma</taxon>
    </lineage>
</organism>
<dbReference type="HOGENOM" id="CLU_062257_2_0_1"/>
<dbReference type="PANTHER" id="PTHR13954:SF6">
    <property type="entry name" value="NON-SPECIFIC SERINE_THREONINE PROTEIN KINASE"/>
    <property type="match status" value="1"/>
</dbReference>
<dbReference type="PANTHER" id="PTHR13954">
    <property type="entry name" value="IRE1-RELATED"/>
    <property type="match status" value="1"/>
</dbReference>
<accession>M2Y4I6</accession>
<dbReference type="AlphaFoldDB" id="M2Y4I6"/>
<evidence type="ECO:0000313" key="3">
    <source>
        <dbReference type="EMBL" id="EME43204.1"/>
    </source>
</evidence>
<dbReference type="InterPro" id="IPR045133">
    <property type="entry name" value="IRE1/2-like"/>
</dbReference>